<keyword evidence="1" id="KW-0456">Lyase</keyword>
<protein>
    <submittedName>
        <fullName evidence="1">Putative 6-carboxytetrahydropterin synthase</fullName>
        <ecNumber evidence="1">4.1.2.50</ecNumber>
    </submittedName>
</protein>
<evidence type="ECO:0000313" key="1">
    <source>
        <dbReference type="EMBL" id="QHB80465.1"/>
    </source>
</evidence>
<dbReference type="InterPro" id="IPR007115">
    <property type="entry name" value="6-PTP_synth/QueD"/>
</dbReference>
<evidence type="ECO:0000313" key="2">
    <source>
        <dbReference type="Proteomes" id="UP000515820"/>
    </source>
</evidence>
<dbReference type="Gene3D" id="3.30.479.10">
    <property type="entry name" value="6-pyruvoyl tetrahydropterin synthase/QueD"/>
    <property type="match status" value="1"/>
</dbReference>
<dbReference type="GO" id="GO:0070497">
    <property type="term" value="F:6-carboxytetrahydropterin synthase activity"/>
    <property type="evidence" value="ECO:0007669"/>
    <property type="project" value="UniProtKB-EC"/>
</dbReference>
<sequence length="155" mass="17472">MFYVTKTYDHNLGLSACFRQHRAKSHCHDPHGYPLSFKLTFGAETLNSDNWVIDFGGLKPIKAWLVENFDHRTVMAADDPALGDFTLLYAKYGFAPPLVIPFVGCEGFAKFAFDYIDDWLCDAHPLDCDIRGLHLASVEVREHGANSAIYSKDIK</sequence>
<keyword evidence="2" id="KW-1185">Reference proteome</keyword>
<gene>
    <name evidence="1" type="ORF">MMDA13_gp32</name>
</gene>
<organism evidence="1 2">
    <name type="scientific">Sphingomonas phage vB_StuS_MMDA13</name>
    <dbReference type="NCBI Taxonomy" id="2686378"/>
    <lineage>
        <taxon>Viruses</taxon>
        <taxon>Duplodnaviria</taxon>
        <taxon>Heunggongvirae</taxon>
        <taxon>Uroviricota</taxon>
        <taxon>Caudoviricetes</taxon>
        <taxon>Queuovirinae</taxon>
        <taxon>Torvergatavirus</taxon>
        <taxon>Torvergatavirus MMDA13</taxon>
    </lineage>
</organism>
<dbReference type="InterPro" id="IPR038418">
    <property type="entry name" value="6-PTP_synth/QueD_sf"/>
</dbReference>
<dbReference type="SUPFAM" id="SSF55620">
    <property type="entry name" value="Tetrahydrobiopterin biosynthesis enzymes-like"/>
    <property type="match status" value="1"/>
</dbReference>
<dbReference type="EMBL" id="MN820898">
    <property type="protein sequence ID" value="QHB80465.1"/>
    <property type="molecule type" value="Genomic_DNA"/>
</dbReference>
<proteinExistence type="predicted"/>
<reference evidence="1 2" key="1">
    <citation type="journal article" date="2020" name="Viruses">
        <title>Characterization of vB_StuS_MMDA13, a Newly Discovered Bacteriophage Infecting the Agar-Degrading Species Sphingomonas turrisvirgatae.</title>
        <authorList>
            <person name="Marmo P."/>
            <person name="Thaller M.C."/>
            <person name="Di Lallo G."/>
            <person name="Henrici De Angelis L."/>
            <person name="Poerio N."/>
            <person name="De Santis F."/>
            <person name="Fraziano M."/>
            <person name="Migliore L."/>
            <person name="D'Andrea M.M."/>
        </authorList>
    </citation>
    <scope>NUCLEOTIDE SEQUENCE [LARGE SCALE GENOMIC DNA]</scope>
</reference>
<dbReference type="EC" id="4.1.2.50" evidence="1"/>
<accession>A0A7G3PLW0</accession>
<name>A0A7G3PLW0_9CAUD</name>
<dbReference type="Proteomes" id="UP000515820">
    <property type="component" value="Segment"/>
</dbReference>
<dbReference type="Pfam" id="PF01242">
    <property type="entry name" value="PTPS"/>
    <property type="match status" value="1"/>
</dbReference>